<sequence>PPYMQTIPVMFADFINTVSGVHDVSQGRKPGQVTAALAIEKLQEAAQSRVRFKVKSSMRGPVKYLYKLILRHIIDNIHDMQSRLGRDKQTGNMVVRQYTGKGLKLEDFEVSAGAPLFQNKADFVNLLLQLQMPLGLMPEEMIQLMPPEIRSVITSIRSSQQGADVYEGIDMNQLTPEEKQILQSGEEDETMALLMQLRQRGAYNPPNSVSPMEQAEHGTPANIATS</sequence>
<proteinExistence type="predicted"/>
<evidence type="ECO:0000313" key="2">
    <source>
        <dbReference type="EMBL" id="KKL13020.1"/>
    </source>
</evidence>
<name>A0A0F9AUA0_9ZZZZ</name>
<evidence type="ECO:0000256" key="1">
    <source>
        <dbReference type="SAM" id="MobiDB-lite"/>
    </source>
</evidence>
<accession>A0A0F9AUA0</accession>
<reference evidence="2" key="1">
    <citation type="journal article" date="2015" name="Nature">
        <title>Complex archaea that bridge the gap between prokaryotes and eukaryotes.</title>
        <authorList>
            <person name="Spang A."/>
            <person name="Saw J.H."/>
            <person name="Jorgensen S.L."/>
            <person name="Zaremba-Niedzwiedzka K."/>
            <person name="Martijn J."/>
            <person name="Lind A.E."/>
            <person name="van Eijk R."/>
            <person name="Schleper C."/>
            <person name="Guy L."/>
            <person name="Ettema T.J."/>
        </authorList>
    </citation>
    <scope>NUCLEOTIDE SEQUENCE</scope>
</reference>
<feature type="non-terminal residue" evidence="2">
    <location>
        <position position="1"/>
    </location>
</feature>
<feature type="region of interest" description="Disordered" evidence="1">
    <location>
        <begin position="202"/>
        <end position="226"/>
    </location>
</feature>
<organism evidence="2">
    <name type="scientific">marine sediment metagenome</name>
    <dbReference type="NCBI Taxonomy" id="412755"/>
    <lineage>
        <taxon>unclassified sequences</taxon>
        <taxon>metagenomes</taxon>
        <taxon>ecological metagenomes</taxon>
    </lineage>
</organism>
<comment type="caution">
    <text evidence="2">The sequence shown here is derived from an EMBL/GenBank/DDBJ whole genome shotgun (WGS) entry which is preliminary data.</text>
</comment>
<gene>
    <name evidence="2" type="ORF">LCGC14_2529930</name>
</gene>
<protein>
    <submittedName>
        <fullName evidence="2">Uncharacterized protein</fullName>
    </submittedName>
</protein>
<dbReference type="EMBL" id="LAZR01041029">
    <property type="protein sequence ID" value="KKL13020.1"/>
    <property type="molecule type" value="Genomic_DNA"/>
</dbReference>
<dbReference type="AlphaFoldDB" id="A0A0F9AUA0"/>